<name>A0A645EMG5_9ZZZZ</name>
<dbReference type="AlphaFoldDB" id="A0A645EMG5"/>
<proteinExistence type="predicted"/>
<accession>A0A645EMG5</accession>
<evidence type="ECO:0000313" key="1">
    <source>
        <dbReference type="EMBL" id="MPN01854.1"/>
    </source>
</evidence>
<protein>
    <submittedName>
        <fullName evidence="1">Uncharacterized protein</fullName>
    </submittedName>
</protein>
<organism evidence="1">
    <name type="scientific">bioreactor metagenome</name>
    <dbReference type="NCBI Taxonomy" id="1076179"/>
    <lineage>
        <taxon>unclassified sequences</taxon>
        <taxon>metagenomes</taxon>
        <taxon>ecological metagenomes</taxon>
    </lineage>
</organism>
<comment type="caution">
    <text evidence="1">The sequence shown here is derived from an EMBL/GenBank/DDBJ whole genome shotgun (WGS) entry which is preliminary data.</text>
</comment>
<sequence length="144" mass="15848">MVGERHLADADEGLDQRYVVAHAAAEALDGKLIGAGHRPGAHALRAYRVRLRDQRPRASRHVVGAEQAYDRSHAALYHVRQRKPGSARGKTSLASAACDVHMAVDDARDHDFPGGIDYFKVRQRLFGGEIFTEPGDFIMGYQNG</sequence>
<reference evidence="1" key="1">
    <citation type="submission" date="2019-08" db="EMBL/GenBank/DDBJ databases">
        <authorList>
            <person name="Kucharzyk K."/>
            <person name="Murdoch R.W."/>
            <person name="Higgins S."/>
            <person name="Loffler F."/>
        </authorList>
    </citation>
    <scope>NUCLEOTIDE SEQUENCE</scope>
</reference>
<gene>
    <name evidence="1" type="ORF">SDC9_149066</name>
</gene>
<dbReference type="EMBL" id="VSSQ01047833">
    <property type="protein sequence ID" value="MPN01854.1"/>
    <property type="molecule type" value="Genomic_DNA"/>
</dbReference>